<dbReference type="Proteomes" id="UP000053660">
    <property type="component" value="Unassembled WGS sequence"/>
</dbReference>
<keyword evidence="3" id="KW-0521">NADP</keyword>
<dbReference type="EC" id="1.7.1.7" evidence="1"/>
<evidence type="ECO:0000256" key="3">
    <source>
        <dbReference type="ARBA" id="ARBA00022857"/>
    </source>
</evidence>
<dbReference type="EMBL" id="KN600582">
    <property type="protein sequence ID" value="KHJ80460.1"/>
    <property type="molecule type" value="Genomic_DNA"/>
</dbReference>
<keyword evidence="4" id="KW-0560">Oxidoreductase</keyword>
<evidence type="ECO:0000313" key="7">
    <source>
        <dbReference type="Proteomes" id="UP000053660"/>
    </source>
</evidence>
<dbReference type="Pfam" id="PF00478">
    <property type="entry name" value="IMPDH"/>
    <property type="match status" value="1"/>
</dbReference>
<accession>A0A0B1SB45</accession>
<feature type="non-terminal residue" evidence="6">
    <location>
        <position position="1"/>
    </location>
</feature>
<dbReference type="PANTHER" id="PTHR43170">
    <property type="entry name" value="GMP REDUCTASE"/>
    <property type="match status" value="1"/>
</dbReference>
<organism evidence="6 7">
    <name type="scientific">Oesophagostomum dentatum</name>
    <name type="common">Nodular worm</name>
    <dbReference type="NCBI Taxonomy" id="61180"/>
    <lineage>
        <taxon>Eukaryota</taxon>
        <taxon>Metazoa</taxon>
        <taxon>Ecdysozoa</taxon>
        <taxon>Nematoda</taxon>
        <taxon>Chromadorea</taxon>
        <taxon>Rhabditida</taxon>
        <taxon>Rhabditina</taxon>
        <taxon>Rhabditomorpha</taxon>
        <taxon>Strongyloidea</taxon>
        <taxon>Strongylidae</taxon>
        <taxon>Oesophagostomum</taxon>
    </lineage>
</organism>
<sequence length="242" mass="26408">LDQWKDFFDENAKNVDLFKYVAVSSGISEKDSEKLRAVCDAVPSLEYICLDVANGYSETFIEFIRRVREAFPRHTIMAGNVVTCEMAEELFLSGADIIKVCSVCTTRKKAGVGYPQLSAVLECADAAHGLGGHVMSDGGCTNPGDVAKAFGAGADFVMIGGLFAGHDQSGGEVIEQNGRKYLQKYKLFYGMSSDTAMNKHHGSVAEYRASEGKTITIPYRCAIKAYNTLFEDCRSTRCSKNI</sequence>
<name>A0A0B1SB45_OESDE</name>
<evidence type="ECO:0000313" key="6">
    <source>
        <dbReference type="EMBL" id="KHJ80460.1"/>
    </source>
</evidence>
<evidence type="ECO:0000256" key="2">
    <source>
        <dbReference type="ARBA" id="ARBA00015800"/>
    </source>
</evidence>
<dbReference type="AlphaFoldDB" id="A0A0B1SB45"/>
<dbReference type="SMART" id="SM01240">
    <property type="entry name" value="IMPDH"/>
    <property type="match status" value="1"/>
</dbReference>
<dbReference type="InterPro" id="IPR001093">
    <property type="entry name" value="IMP_DH_GMPRt"/>
</dbReference>
<dbReference type="InterPro" id="IPR050139">
    <property type="entry name" value="GMP_reductase"/>
</dbReference>
<dbReference type="Gene3D" id="3.20.20.70">
    <property type="entry name" value="Aldolase class I"/>
    <property type="match status" value="1"/>
</dbReference>
<evidence type="ECO:0000259" key="5">
    <source>
        <dbReference type="Pfam" id="PF00478"/>
    </source>
</evidence>
<reference evidence="6 7" key="1">
    <citation type="submission" date="2014-03" db="EMBL/GenBank/DDBJ databases">
        <title>Draft genome of the hookworm Oesophagostomum dentatum.</title>
        <authorList>
            <person name="Mitreva M."/>
        </authorList>
    </citation>
    <scope>NUCLEOTIDE SEQUENCE [LARGE SCALE GENOMIC DNA]</scope>
    <source>
        <strain evidence="6 7">OD-Hann</strain>
    </source>
</reference>
<dbReference type="InterPro" id="IPR013785">
    <property type="entry name" value="Aldolase_TIM"/>
</dbReference>
<evidence type="ECO:0000256" key="4">
    <source>
        <dbReference type="ARBA" id="ARBA00023002"/>
    </source>
</evidence>
<keyword evidence="7" id="KW-1185">Reference proteome</keyword>
<dbReference type="GO" id="GO:0003920">
    <property type="term" value="F:GMP reductase activity"/>
    <property type="evidence" value="ECO:0007669"/>
    <property type="project" value="UniProtKB-EC"/>
</dbReference>
<feature type="domain" description="IMP dehydrogenase/GMP reductase" evidence="5">
    <location>
        <begin position="20"/>
        <end position="215"/>
    </location>
</feature>
<dbReference type="PANTHER" id="PTHR43170:SF5">
    <property type="entry name" value="GMP REDUCTASE"/>
    <property type="match status" value="1"/>
</dbReference>
<gene>
    <name evidence="6" type="ORF">OESDEN_19865</name>
</gene>
<evidence type="ECO:0000256" key="1">
    <source>
        <dbReference type="ARBA" id="ARBA00012678"/>
    </source>
</evidence>
<proteinExistence type="predicted"/>
<dbReference type="SUPFAM" id="SSF51412">
    <property type="entry name" value="Inosine monophosphate dehydrogenase (IMPDH)"/>
    <property type="match status" value="1"/>
</dbReference>
<dbReference type="OrthoDB" id="418595at2759"/>
<dbReference type="CDD" id="cd00381">
    <property type="entry name" value="IMPDH"/>
    <property type="match status" value="1"/>
</dbReference>
<protein>
    <recommendedName>
        <fullName evidence="2">GMP reductase</fullName>
        <ecNumber evidence="1">1.7.1.7</ecNumber>
    </recommendedName>
</protein>